<organism evidence="1 2">
    <name type="scientific">Segatella copri</name>
    <dbReference type="NCBI Taxonomy" id="165179"/>
    <lineage>
        <taxon>Bacteria</taxon>
        <taxon>Pseudomonadati</taxon>
        <taxon>Bacteroidota</taxon>
        <taxon>Bacteroidia</taxon>
        <taxon>Bacteroidales</taxon>
        <taxon>Prevotellaceae</taxon>
        <taxon>Segatella</taxon>
    </lineage>
</organism>
<evidence type="ECO:0000313" key="1">
    <source>
        <dbReference type="EMBL" id="RHK49708.1"/>
    </source>
</evidence>
<dbReference type="AlphaFoldDB" id="A0AA92V911"/>
<dbReference type="Proteomes" id="UP000284562">
    <property type="component" value="Unassembled WGS sequence"/>
</dbReference>
<comment type="caution">
    <text evidence="1">The sequence shown here is derived from an EMBL/GenBank/DDBJ whole genome shotgun (WGS) entry which is preliminary data.</text>
</comment>
<name>A0AA92V911_9BACT</name>
<protein>
    <submittedName>
        <fullName evidence="1">Uncharacterized protein</fullName>
    </submittedName>
</protein>
<gene>
    <name evidence="1" type="ORF">DW064_02985</name>
</gene>
<evidence type="ECO:0000313" key="2">
    <source>
        <dbReference type="Proteomes" id="UP000284562"/>
    </source>
</evidence>
<dbReference type="EMBL" id="QRNN01000007">
    <property type="protein sequence ID" value="RHK49708.1"/>
    <property type="molecule type" value="Genomic_DNA"/>
</dbReference>
<accession>A0AA92V911</accession>
<proteinExistence type="predicted"/>
<sequence length="112" mass="12746">MDENLLPKESLLHYLQIGADFYGSTKNPERFIKFTPSGLPETVEKTDANGTITGRQKLYYKDRPLCFDYTMVSNRYGIDLDTEVDGEQKQTKDTYVMTDAEQKALGLEPSPL</sequence>
<reference evidence="1 2" key="1">
    <citation type="submission" date="2018-08" db="EMBL/GenBank/DDBJ databases">
        <title>A genome reference for cultivated species of the human gut microbiota.</title>
        <authorList>
            <person name="Zou Y."/>
            <person name="Xue W."/>
            <person name="Luo G."/>
        </authorList>
    </citation>
    <scope>NUCLEOTIDE SEQUENCE [LARGE SCALE GENOMIC DNA]</scope>
    <source>
        <strain evidence="1 2">AF43-2</strain>
    </source>
</reference>